<organism evidence="7 8">
    <name type="scientific">Neogobius melanostomus</name>
    <name type="common">round goby</name>
    <dbReference type="NCBI Taxonomy" id="47308"/>
    <lineage>
        <taxon>Eukaryota</taxon>
        <taxon>Metazoa</taxon>
        <taxon>Chordata</taxon>
        <taxon>Craniata</taxon>
        <taxon>Vertebrata</taxon>
        <taxon>Euteleostomi</taxon>
        <taxon>Actinopterygii</taxon>
        <taxon>Neopterygii</taxon>
        <taxon>Teleostei</taxon>
        <taxon>Neoteleostei</taxon>
        <taxon>Acanthomorphata</taxon>
        <taxon>Gobiaria</taxon>
        <taxon>Gobiiformes</taxon>
        <taxon>Gobioidei</taxon>
        <taxon>Gobiidae</taxon>
        <taxon>Benthophilinae</taxon>
        <taxon>Neogobiini</taxon>
        <taxon>Neogobius</taxon>
    </lineage>
</organism>
<keyword evidence="3" id="KW-0964">Secreted</keyword>
<dbReference type="Pfam" id="PF05825">
    <property type="entry name" value="PSP94"/>
    <property type="match status" value="1"/>
</dbReference>
<dbReference type="Gene3D" id="2.60.40.1900">
    <property type="entry name" value="Beta-microseminoprotein (PSP94) domain"/>
    <property type="match status" value="1"/>
</dbReference>
<sequence>AEASVRVLVFLLGLVVLCTSQCDNPPTGCVDEDGTEYEVGSEWERDCMDCPCADQGLSCCKNSNIPEDCELDKEDCTAKAVLQSDKTQECCPL</sequence>
<dbReference type="InterPro" id="IPR008735">
    <property type="entry name" value="PSP94"/>
</dbReference>
<dbReference type="PANTHER" id="PTHR10500:SF7">
    <property type="entry name" value="BETA-MICROSEMINOPROTEIN"/>
    <property type="match status" value="1"/>
</dbReference>
<comment type="subcellular location">
    <subcellularLocation>
        <location evidence="1">Secreted</location>
    </subcellularLocation>
</comment>
<keyword evidence="5" id="KW-0732">Signal</keyword>
<keyword evidence="8" id="KW-1185">Reference proteome</keyword>
<evidence type="ECO:0000313" key="7">
    <source>
        <dbReference type="Ensembl" id="ENSNMLP00000028433.1"/>
    </source>
</evidence>
<dbReference type="InterPro" id="IPR001007">
    <property type="entry name" value="VWF_dom"/>
</dbReference>
<feature type="signal peptide" evidence="5">
    <location>
        <begin position="1"/>
        <end position="20"/>
    </location>
</feature>
<evidence type="ECO:0000256" key="3">
    <source>
        <dbReference type="ARBA" id="ARBA00022525"/>
    </source>
</evidence>
<comment type="similarity">
    <text evidence="2">Belongs to the beta-microseminoprotein family.</text>
</comment>
<proteinExistence type="inferred from homology"/>
<dbReference type="PROSITE" id="PS50184">
    <property type="entry name" value="VWFC_2"/>
    <property type="match status" value="1"/>
</dbReference>
<evidence type="ECO:0000313" key="8">
    <source>
        <dbReference type="Proteomes" id="UP000694523"/>
    </source>
</evidence>
<reference evidence="7" key="1">
    <citation type="submission" date="2025-08" db="UniProtKB">
        <authorList>
            <consortium name="Ensembl"/>
        </authorList>
    </citation>
    <scope>IDENTIFICATION</scope>
</reference>
<evidence type="ECO:0000256" key="1">
    <source>
        <dbReference type="ARBA" id="ARBA00004613"/>
    </source>
</evidence>
<accession>A0A8C6U0C9</accession>
<dbReference type="PANTHER" id="PTHR10500">
    <property type="entry name" value="BETA-MICROSEMINOPROTEIN"/>
    <property type="match status" value="1"/>
</dbReference>
<reference evidence="7" key="2">
    <citation type="submission" date="2025-09" db="UniProtKB">
        <authorList>
            <consortium name="Ensembl"/>
        </authorList>
    </citation>
    <scope>IDENTIFICATION</scope>
</reference>
<dbReference type="Proteomes" id="UP000694523">
    <property type="component" value="Unplaced"/>
</dbReference>
<feature type="chain" id="PRO_5034252494" description="VWFC domain-containing protein" evidence="5">
    <location>
        <begin position="21"/>
        <end position="93"/>
    </location>
</feature>
<evidence type="ECO:0000256" key="4">
    <source>
        <dbReference type="ARBA" id="ARBA00023157"/>
    </source>
</evidence>
<dbReference type="AlphaFoldDB" id="A0A8C6U0C9"/>
<evidence type="ECO:0000259" key="6">
    <source>
        <dbReference type="PROSITE" id="PS50184"/>
    </source>
</evidence>
<evidence type="ECO:0000256" key="2">
    <source>
        <dbReference type="ARBA" id="ARBA00010352"/>
    </source>
</evidence>
<dbReference type="Ensembl" id="ENSNMLT00000031751.1">
    <property type="protein sequence ID" value="ENSNMLP00000028433.1"/>
    <property type="gene ID" value="ENSNMLG00000018086.1"/>
</dbReference>
<dbReference type="GO" id="GO:0005576">
    <property type="term" value="C:extracellular region"/>
    <property type="evidence" value="ECO:0007669"/>
    <property type="project" value="UniProtKB-SubCell"/>
</dbReference>
<keyword evidence="4" id="KW-1015">Disulfide bond</keyword>
<name>A0A8C6U0C9_9GOBI</name>
<feature type="domain" description="VWFC" evidence="6">
    <location>
        <begin position="27"/>
        <end position="93"/>
    </location>
</feature>
<protein>
    <recommendedName>
        <fullName evidence="6">VWFC domain-containing protein</fullName>
    </recommendedName>
</protein>
<evidence type="ECO:0000256" key="5">
    <source>
        <dbReference type="SAM" id="SignalP"/>
    </source>
</evidence>